<evidence type="ECO:0000256" key="2">
    <source>
        <dbReference type="ARBA" id="ARBA00022670"/>
    </source>
</evidence>
<protein>
    <submittedName>
        <fullName evidence="13">Peptidase M4 family protein</fullName>
    </submittedName>
</protein>
<evidence type="ECO:0000256" key="1">
    <source>
        <dbReference type="ARBA" id="ARBA00009388"/>
    </source>
</evidence>
<evidence type="ECO:0000313" key="14">
    <source>
        <dbReference type="Proteomes" id="UP000280307"/>
    </source>
</evidence>
<dbReference type="PANTHER" id="PTHR33794:SF1">
    <property type="entry name" value="BACILLOLYSIN"/>
    <property type="match status" value="1"/>
</dbReference>
<evidence type="ECO:0000256" key="5">
    <source>
        <dbReference type="ARBA" id="ARBA00022801"/>
    </source>
</evidence>
<dbReference type="Proteomes" id="UP000280307">
    <property type="component" value="Unassembled WGS sequence"/>
</dbReference>
<feature type="domain" description="Peptidase M4 C-terminal" evidence="11">
    <location>
        <begin position="395"/>
        <end position="558"/>
    </location>
</feature>
<name>A0A426TZ41_9CHLR</name>
<dbReference type="Gene3D" id="3.10.170.10">
    <property type="match status" value="1"/>
</dbReference>
<dbReference type="InterPro" id="IPR023612">
    <property type="entry name" value="Peptidase_M4"/>
</dbReference>
<dbReference type="Pfam" id="PF07504">
    <property type="entry name" value="FTP"/>
    <property type="match status" value="1"/>
</dbReference>
<comment type="caution">
    <text evidence="13">The sequence shown here is derived from an EMBL/GenBank/DDBJ whole genome shotgun (WGS) entry which is preliminary data.</text>
</comment>
<keyword evidence="6" id="KW-0862">Zinc</keyword>
<keyword evidence="3" id="KW-0479">Metal-binding</keyword>
<dbReference type="GO" id="GO:0004222">
    <property type="term" value="F:metalloendopeptidase activity"/>
    <property type="evidence" value="ECO:0007669"/>
    <property type="project" value="InterPro"/>
</dbReference>
<dbReference type="GO" id="GO:0006508">
    <property type="term" value="P:proteolysis"/>
    <property type="evidence" value="ECO:0007669"/>
    <property type="project" value="UniProtKB-KW"/>
</dbReference>
<organism evidence="13 14">
    <name type="scientific">Candidatus Viridilinea halotolerans</name>
    <dbReference type="NCBI Taxonomy" id="2491704"/>
    <lineage>
        <taxon>Bacteria</taxon>
        <taxon>Bacillati</taxon>
        <taxon>Chloroflexota</taxon>
        <taxon>Chloroflexia</taxon>
        <taxon>Chloroflexales</taxon>
        <taxon>Chloroflexineae</taxon>
        <taxon>Oscillochloridaceae</taxon>
        <taxon>Candidatus Viridilinea</taxon>
    </lineage>
</organism>
<dbReference type="InterPro" id="IPR027268">
    <property type="entry name" value="Peptidase_M4/M1_CTD_sf"/>
</dbReference>
<feature type="domain" description="Peptidase M4" evidence="10">
    <location>
        <begin position="305"/>
        <end position="392"/>
    </location>
</feature>
<gene>
    <name evidence="13" type="ORF">EI684_11605</name>
</gene>
<evidence type="ECO:0000259" key="12">
    <source>
        <dbReference type="Pfam" id="PF07504"/>
    </source>
</evidence>
<dbReference type="AlphaFoldDB" id="A0A426TZ41"/>
<reference evidence="13 14" key="1">
    <citation type="submission" date="2018-12" db="EMBL/GenBank/DDBJ databases">
        <title>Genome Sequence of Candidatus Viridilinea halotolerans isolated from saline sulfide-rich spring.</title>
        <authorList>
            <person name="Grouzdev D.S."/>
            <person name="Burganskaya E.I."/>
            <person name="Krutkina M.S."/>
            <person name="Sukhacheva M.V."/>
            <person name="Gorlenko V.M."/>
        </authorList>
    </citation>
    <scope>NUCLEOTIDE SEQUENCE [LARGE SCALE GENOMIC DNA]</scope>
    <source>
        <strain evidence="13">Chok-6</strain>
    </source>
</reference>
<keyword evidence="2" id="KW-0645">Protease</keyword>
<feature type="active site" description="Proton donor" evidence="8">
    <location>
        <position position="485"/>
    </location>
</feature>
<dbReference type="CDD" id="cd09597">
    <property type="entry name" value="M4_TLP"/>
    <property type="match status" value="1"/>
</dbReference>
<evidence type="ECO:0000259" key="11">
    <source>
        <dbReference type="Pfam" id="PF02868"/>
    </source>
</evidence>
<dbReference type="PRINTS" id="PR00730">
    <property type="entry name" value="THERMOLYSIN"/>
</dbReference>
<dbReference type="InterPro" id="IPR001570">
    <property type="entry name" value="Peptidase_M4_C_domain"/>
</dbReference>
<dbReference type="EMBL" id="RSAS01000450">
    <property type="protein sequence ID" value="RRR71447.1"/>
    <property type="molecule type" value="Genomic_DNA"/>
</dbReference>
<feature type="region of interest" description="Disordered" evidence="9">
    <location>
        <begin position="564"/>
        <end position="585"/>
    </location>
</feature>
<dbReference type="InterPro" id="IPR013856">
    <property type="entry name" value="Peptidase_M4_domain"/>
</dbReference>
<comment type="similarity">
    <text evidence="1">Belongs to the peptidase M4 family.</text>
</comment>
<dbReference type="SUPFAM" id="SSF55486">
    <property type="entry name" value="Metalloproteases ('zincins'), catalytic domain"/>
    <property type="match status" value="1"/>
</dbReference>
<dbReference type="Gene3D" id="1.10.390.10">
    <property type="entry name" value="Neutral Protease Domain 2"/>
    <property type="match status" value="1"/>
</dbReference>
<evidence type="ECO:0000256" key="6">
    <source>
        <dbReference type="ARBA" id="ARBA00022833"/>
    </source>
</evidence>
<dbReference type="InterPro" id="IPR011096">
    <property type="entry name" value="FTP_domain"/>
</dbReference>
<dbReference type="Pfam" id="PF02868">
    <property type="entry name" value="Peptidase_M4_C"/>
    <property type="match status" value="1"/>
</dbReference>
<evidence type="ECO:0000256" key="9">
    <source>
        <dbReference type="SAM" id="MobiDB-lite"/>
    </source>
</evidence>
<evidence type="ECO:0000259" key="10">
    <source>
        <dbReference type="Pfam" id="PF01447"/>
    </source>
</evidence>
<feature type="domain" description="FTP" evidence="12">
    <location>
        <begin position="129"/>
        <end position="180"/>
    </location>
</feature>
<evidence type="ECO:0000256" key="4">
    <source>
        <dbReference type="ARBA" id="ARBA00022729"/>
    </source>
</evidence>
<evidence type="ECO:0000256" key="7">
    <source>
        <dbReference type="ARBA" id="ARBA00023049"/>
    </source>
</evidence>
<proteinExistence type="inferred from homology"/>
<dbReference type="PANTHER" id="PTHR33794">
    <property type="entry name" value="BACILLOLYSIN"/>
    <property type="match status" value="1"/>
</dbReference>
<dbReference type="Gene3D" id="3.10.450.490">
    <property type="match status" value="1"/>
</dbReference>
<evidence type="ECO:0000256" key="3">
    <source>
        <dbReference type="ARBA" id="ARBA00022723"/>
    </source>
</evidence>
<dbReference type="Pfam" id="PF01447">
    <property type="entry name" value="Peptidase_M4"/>
    <property type="match status" value="1"/>
</dbReference>
<keyword evidence="4" id="KW-0732">Signal</keyword>
<evidence type="ECO:0000313" key="13">
    <source>
        <dbReference type="EMBL" id="RRR71447.1"/>
    </source>
</evidence>
<keyword evidence="5" id="KW-0378">Hydrolase</keyword>
<feature type="active site" evidence="8">
    <location>
        <position position="385"/>
    </location>
</feature>
<keyword evidence="7" id="KW-0482">Metalloprotease</keyword>
<evidence type="ECO:0000256" key="8">
    <source>
        <dbReference type="PIRSR" id="PIRSR623612-1"/>
    </source>
</evidence>
<dbReference type="InterPro" id="IPR050728">
    <property type="entry name" value="Zinc_Metalloprotease_M4"/>
</dbReference>
<accession>A0A426TZ41</accession>
<sequence>MKQTLALPRRQWPIFLLVLAYLLAALAALAPPTPLRLQKLAPTQPELAWPHAGPRTPEQALAALAARGHVTIDAAFDPLSGVARFVTARHPEARLPYQPTAAEVGKPEALARGFLDQNRALFGLQSAAEELNLLRVEADQQRGFRHLRFAQNYYGLPVYGRQLMVHLDAEDRVVAVNGAFQPDLAVATTPTIAPELAMTTALADLRGQQLLPAELMRIEIHPLPEETRLVVYVDAAGHATLTWQVTIMTASPLGQWSYFINARRPVVVHAMDGVMPIKRRRTFTAQNDTRIPGRLLIDEGERSRDPIAQAAHDGAGKVYDYFYERFGRDSLDDRGMTLVSTVNFGSDPDDADNAAWVGEYNQMIYGDGGRIFKPLPYALDVIAHEFTHGVIQMTSDLIYELQPGALNEAYADIFAVMVDRSNWLIGEDVIKSPPYPRRYLRSLEDPNAGGLYDARNPLRGVGQPATMDEYANLPNTRRADNGGVHVNSGIPNHAHYLIAQAIGRDKTEQIAYRTLTQYLTPTSDFLDAANASARAAADLYGNGVELQAVQQAFAAVGITSAAAPDGPLIDPGDTPAGDPVPPQPQAPLPAGCSELIVAGGFEQDTGWTEVVRGDVPIIDTQLPRNGRRSAWLGGTDQEPLQYIFQDVLLPANATRIELRYARLIHEERVGLLGAFAGDAQFSIFFATSDGEIMQNLEDLPSHLGDDAWHEVRHDVARHAGRTVRLIFASENPRGNISSMFVDDVSLVACTTGTPDAPSAPAGDLVAIRGQAVDASTRRGIAGAQIYVIRPGLSARAAAADDRLTASEVLTEGVSDREGLFATEAPLPRGQSYSVIVIAAGYRPIIADDALNIASDARSPFRVNVELRRGR</sequence>
<dbReference type="GO" id="GO:0046872">
    <property type="term" value="F:metal ion binding"/>
    <property type="evidence" value="ECO:0007669"/>
    <property type="project" value="UniProtKB-KW"/>
</dbReference>